<proteinExistence type="predicted"/>
<dbReference type="NCBIfam" id="NF033483">
    <property type="entry name" value="PknB_PASTA_kin"/>
    <property type="match status" value="1"/>
</dbReference>
<dbReference type="Gene3D" id="3.30.10.20">
    <property type="match status" value="2"/>
</dbReference>
<evidence type="ECO:0000256" key="6">
    <source>
        <dbReference type="ARBA" id="ARBA00022840"/>
    </source>
</evidence>
<dbReference type="InterPro" id="IPR017441">
    <property type="entry name" value="Protein_kinase_ATP_BS"/>
</dbReference>
<comment type="caution">
    <text evidence="13">The sequence shown here is derived from an EMBL/GenBank/DDBJ whole genome shotgun (WGS) entry which is preliminary data.</text>
</comment>
<dbReference type="PROSITE" id="PS50011">
    <property type="entry name" value="PROTEIN_KINASE_DOM"/>
    <property type="match status" value="1"/>
</dbReference>
<evidence type="ECO:0000256" key="2">
    <source>
        <dbReference type="ARBA" id="ARBA00022527"/>
    </source>
</evidence>
<evidence type="ECO:0000259" key="12">
    <source>
        <dbReference type="PROSITE" id="PS51178"/>
    </source>
</evidence>
<dbReference type="InterPro" id="IPR011009">
    <property type="entry name" value="Kinase-like_dom_sf"/>
</dbReference>
<dbReference type="SMART" id="SM00740">
    <property type="entry name" value="PASTA"/>
    <property type="match status" value="2"/>
</dbReference>
<comment type="catalytic activity">
    <reaction evidence="8">
        <text>L-seryl-[protein] + ATP = O-phospho-L-seryl-[protein] + ADP + H(+)</text>
        <dbReference type="Rhea" id="RHEA:17989"/>
        <dbReference type="Rhea" id="RHEA-COMP:9863"/>
        <dbReference type="Rhea" id="RHEA-COMP:11604"/>
        <dbReference type="ChEBI" id="CHEBI:15378"/>
        <dbReference type="ChEBI" id="CHEBI:29999"/>
        <dbReference type="ChEBI" id="CHEBI:30616"/>
        <dbReference type="ChEBI" id="CHEBI:83421"/>
        <dbReference type="ChEBI" id="CHEBI:456216"/>
        <dbReference type="EC" id="2.7.11.1"/>
    </reaction>
</comment>
<keyword evidence="10" id="KW-1133">Transmembrane helix</keyword>
<dbReference type="SMART" id="SM00220">
    <property type="entry name" value="S_TKc"/>
    <property type="match status" value="1"/>
</dbReference>
<evidence type="ECO:0000256" key="9">
    <source>
        <dbReference type="PROSITE-ProRule" id="PRU10141"/>
    </source>
</evidence>
<dbReference type="GO" id="GO:0016301">
    <property type="term" value="F:kinase activity"/>
    <property type="evidence" value="ECO:0007669"/>
    <property type="project" value="UniProtKB-KW"/>
</dbReference>
<dbReference type="PROSITE" id="PS51178">
    <property type="entry name" value="PASTA"/>
    <property type="match status" value="2"/>
</dbReference>
<dbReference type="Gene3D" id="3.30.200.20">
    <property type="entry name" value="Phosphorylase Kinase, domain 1"/>
    <property type="match status" value="1"/>
</dbReference>
<keyword evidence="2" id="KW-0723">Serine/threonine-protein kinase</keyword>
<evidence type="ECO:0000256" key="1">
    <source>
        <dbReference type="ARBA" id="ARBA00012513"/>
    </source>
</evidence>
<feature type="domain" description="Protein kinase" evidence="11">
    <location>
        <begin position="11"/>
        <end position="271"/>
    </location>
</feature>
<dbReference type="InterPro" id="IPR000719">
    <property type="entry name" value="Prot_kinase_dom"/>
</dbReference>
<dbReference type="InterPro" id="IPR008271">
    <property type="entry name" value="Ser/Thr_kinase_AS"/>
</dbReference>
<evidence type="ECO:0000313" key="14">
    <source>
        <dbReference type="Proteomes" id="UP001522905"/>
    </source>
</evidence>
<evidence type="ECO:0000256" key="10">
    <source>
        <dbReference type="SAM" id="Phobius"/>
    </source>
</evidence>
<evidence type="ECO:0000256" key="7">
    <source>
        <dbReference type="ARBA" id="ARBA00047899"/>
    </source>
</evidence>
<name>A0ABT0I0M1_9LACO</name>
<keyword evidence="3" id="KW-0808">Transferase</keyword>
<keyword evidence="14" id="KW-1185">Reference proteome</keyword>
<dbReference type="CDD" id="cd14014">
    <property type="entry name" value="STKc_PknB_like"/>
    <property type="match status" value="1"/>
</dbReference>
<dbReference type="PANTHER" id="PTHR43289:SF34">
    <property type="entry name" value="SERINE_THREONINE-PROTEIN KINASE YBDM-RELATED"/>
    <property type="match status" value="1"/>
</dbReference>
<feature type="transmembrane region" description="Helical" evidence="10">
    <location>
        <begin position="329"/>
        <end position="351"/>
    </location>
</feature>
<dbReference type="Gene3D" id="1.10.510.10">
    <property type="entry name" value="Transferase(Phosphotransferase) domain 1"/>
    <property type="match status" value="1"/>
</dbReference>
<feature type="binding site" evidence="9">
    <location>
        <position position="40"/>
    </location>
    <ligand>
        <name>ATP</name>
        <dbReference type="ChEBI" id="CHEBI:30616"/>
    </ligand>
</feature>
<accession>A0ABT0I0M1</accession>
<protein>
    <recommendedName>
        <fullName evidence="1">non-specific serine/threonine protein kinase</fullName>
        <ecNumber evidence="1">2.7.11.1</ecNumber>
    </recommendedName>
</protein>
<evidence type="ECO:0000313" key="13">
    <source>
        <dbReference type="EMBL" id="MCK8624164.1"/>
    </source>
</evidence>
<keyword evidence="6 9" id="KW-0067">ATP-binding</keyword>
<dbReference type="CDD" id="cd06577">
    <property type="entry name" value="PASTA_pknB"/>
    <property type="match status" value="2"/>
</dbReference>
<dbReference type="RefSeq" id="WP_248601430.1">
    <property type="nucleotide sequence ID" value="NZ_JAJIAO010000001.1"/>
</dbReference>
<evidence type="ECO:0000256" key="3">
    <source>
        <dbReference type="ARBA" id="ARBA00022679"/>
    </source>
</evidence>
<feature type="domain" description="PASTA" evidence="12">
    <location>
        <begin position="418"/>
        <end position="485"/>
    </location>
</feature>
<keyword evidence="10" id="KW-0472">Membrane</keyword>
<dbReference type="SUPFAM" id="SSF56112">
    <property type="entry name" value="Protein kinase-like (PK-like)"/>
    <property type="match status" value="1"/>
</dbReference>
<feature type="domain" description="PASTA" evidence="12">
    <location>
        <begin position="350"/>
        <end position="417"/>
    </location>
</feature>
<comment type="catalytic activity">
    <reaction evidence="7">
        <text>L-threonyl-[protein] + ATP = O-phospho-L-threonyl-[protein] + ADP + H(+)</text>
        <dbReference type="Rhea" id="RHEA:46608"/>
        <dbReference type="Rhea" id="RHEA-COMP:11060"/>
        <dbReference type="Rhea" id="RHEA-COMP:11605"/>
        <dbReference type="ChEBI" id="CHEBI:15378"/>
        <dbReference type="ChEBI" id="CHEBI:30013"/>
        <dbReference type="ChEBI" id="CHEBI:30616"/>
        <dbReference type="ChEBI" id="CHEBI:61977"/>
        <dbReference type="ChEBI" id="CHEBI:456216"/>
        <dbReference type="EC" id="2.7.11.1"/>
    </reaction>
</comment>
<dbReference type="InterPro" id="IPR005543">
    <property type="entry name" value="PASTA_dom"/>
</dbReference>
<organism evidence="13 14">
    <name type="scientific">Apilactobacillus xinyiensis</name>
    <dbReference type="NCBI Taxonomy" id="2841032"/>
    <lineage>
        <taxon>Bacteria</taxon>
        <taxon>Bacillati</taxon>
        <taxon>Bacillota</taxon>
        <taxon>Bacilli</taxon>
        <taxon>Lactobacillales</taxon>
        <taxon>Lactobacillaceae</taxon>
        <taxon>Apilactobacillus</taxon>
    </lineage>
</organism>
<evidence type="ECO:0000259" key="11">
    <source>
        <dbReference type="PROSITE" id="PS50011"/>
    </source>
</evidence>
<reference evidence="13 14" key="1">
    <citation type="submission" date="2021-11" db="EMBL/GenBank/DDBJ databases">
        <title>Comparative genomics of bee honey and flower isolates.</title>
        <authorList>
            <person name="Bechtner J.D."/>
            <person name="Gallus M.K."/>
            <person name="Ehrmann M."/>
        </authorList>
    </citation>
    <scope>NUCLEOTIDE SEQUENCE [LARGE SCALE GENOMIC DNA]</scope>
    <source>
        <strain evidence="13 14">M161</strain>
    </source>
</reference>
<keyword evidence="4 9" id="KW-0547">Nucleotide-binding</keyword>
<dbReference type="PROSITE" id="PS00108">
    <property type="entry name" value="PROTEIN_KINASE_ST"/>
    <property type="match status" value="1"/>
</dbReference>
<keyword evidence="5 13" id="KW-0418">Kinase</keyword>
<dbReference type="EMBL" id="JAJIAO010000001">
    <property type="protein sequence ID" value="MCK8624164.1"/>
    <property type="molecule type" value="Genomic_DNA"/>
</dbReference>
<dbReference type="Proteomes" id="UP001522905">
    <property type="component" value="Unassembled WGS sequence"/>
</dbReference>
<dbReference type="Pfam" id="PF03793">
    <property type="entry name" value="PASTA"/>
    <property type="match status" value="2"/>
</dbReference>
<evidence type="ECO:0000256" key="5">
    <source>
        <dbReference type="ARBA" id="ARBA00022777"/>
    </source>
</evidence>
<sequence>MRKGYILDSRYQIISCIGEGGMADVYLADDLKKHRKVAIKTLRLDFRDNPRAKRHFKYEQLAITKLHDSHVVKVFDVGKSEGIQYIVMEYVDGDNLKDYIKANYPISNGRIVKIMRQILLAVREAHSHNIIHRDLKPQNILIDKKGNVKITDFGIAIVLSKYSMTQTNSIVGSIHYLSPEQAIGEMATKKSDIYSLGIILYELLTNDVPFHGDTAVAIALQHSHAQMPSPREINDKIPQALENVVLKATAKKQASRYNSVHDMYNDLKSSLSTFRKHEKRFHPVDSEDGYDSDDATKVLDLKDIQSKNNNAEKNKSDVNPPMSRRKKLALIYFSLVCFIVLIECFVFFFFFSRVDVPNVNKLTKNHAEKIIKQKHLFVSKVEYRKDSQVEYNHVIKTTPGEGKSIFNNSGIKLIVSSGPNTLRIKNYVGENIDIARIELKQKGFKVKVFYDYDSNIGMNRIVKQSIKPNTPVPDFNKTIVFIVAKKSSSMM</sequence>
<keyword evidence="10" id="KW-0812">Transmembrane</keyword>
<dbReference type="EC" id="2.7.11.1" evidence="1"/>
<gene>
    <name evidence="13" type="primary">pknB</name>
    <name evidence="13" type="ORF">LNP07_01315</name>
</gene>
<dbReference type="PANTHER" id="PTHR43289">
    <property type="entry name" value="MITOGEN-ACTIVATED PROTEIN KINASE KINASE KINASE 20-RELATED"/>
    <property type="match status" value="1"/>
</dbReference>
<evidence type="ECO:0000256" key="4">
    <source>
        <dbReference type="ARBA" id="ARBA00022741"/>
    </source>
</evidence>
<dbReference type="Pfam" id="PF00069">
    <property type="entry name" value="Pkinase"/>
    <property type="match status" value="1"/>
</dbReference>
<evidence type="ECO:0000256" key="8">
    <source>
        <dbReference type="ARBA" id="ARBA00048679"/>
    </source>
</evidence>
<dbReference type="PROSITE" id="PS00107">
    <property type="entry name" value="PROTEIN_KINASE_ATP"/>
    <property type="match status" value="1"/>
</dbReference>